<dbReference type="EMBL" id="GBGP01000185">
    <property type="protein sequence ID" value="JAC85004.1"/>
    <property type="molecule type" value="mRNA"/>
</dbReference>
<feature type="coiled-coil region" evidence="1">
    <location>
        <begin position="303"/>
        <end position="330"/>
    </location>
</feature>
<accession>A0A069DUQ6</accession>
<sequence length="350" mass="40675">MDLKKEPITFSITGILSTGTSSRSCDNVVASRAMHFADRSSPPSTVHSYRTEVIKSRPDCYVRREEERYFTDYFGNKRKMSHSPPELYAPARSDAVFEEYHESRESTPSPPKIFRPSLYTRHSDDKYHPISSPPLTIPNSQSNHETTMTSSQNGRFRPPPFFDTVLTLRKRLYYLGGKEFSVDEPPADRNVHKMWRSIEKHKVNYSLQHYFYVASLSNRCFSLVQRIHHKVSCGLLEGSRDREVNQSYFNFLYGKTEDERYELLRLLETGEISPKTIAKAKQNNSKKSSDESSNNNNTCSTKCHNCKEQIERLIKEKEILEKQLMHLQRKQNQVNLVDLDLNGRFKSKSI</sequence>
<feature type="region of interest" description="Disordered" evidence="2">
    <location>
        <begin position="129"/>
        <end position="154"/>
    </location>
</feature>
<feature type="compositionally biased region" description="Polar residues" evidence="2">
    <location>
        <begin position="137"/>
        <end position="154"/>
    </location>
</feature>
<protein>
    <submittedName>
        <fullName evidence="3">Putative cnidarian restricted protein</fullName>
    </submittedName>
</protein>
<evidence type="ECO:0000256" key="2">
    <source>
        <dbReference type="SAM" id="MobiDB-lite"/>
    </source>
</evidence>
<keyword evidence="1" id="KW-0175">Coiled coil</keyword>
<organism evidence="3">
    <name type="scientific">Clytia hemisphaerica</name>
    <dbReference type="NCBI Taxonomy" id="252671"/>
    <lineage>
        <taxon>Eukaryota</taxon>
        <taxon>Metazoa</taxon>
        <taxon>Cnidaria</taxon>
        <taxon>Hydrozoa</taxon>
        <taxon>Hydroidolina</taxon>
        <taxon>Leptothecata</taxon>
        <taxon>Obeliida</taxon>
        <taxon>Clytiidae</taxon>
        <taxon>Clytia</taxon>
    </lineage>
</organism>
<dbReference type="AlphaFoldDB" id="A0A069DUQ6"/>
<feature type="region of interest" description="Disordered" evidence="2">
    <location>
        <begin position="277"/>
        <end position="299"/>
    </location>
</feature>
<proteinExistence type="evidence at transcript level"/>
<evidence type="ECO:0000256" key="1">
    <source>
        <dbReference type="SAM" id="Coils"/>
    </source>
</evidence>
<reference evidence="3" key="1">
    <citation type="journal article" date="2014" name="PLoS Genet.">
        <title>Differential Responses to Wnt and PCP Disruption Predict Expression and Developmental Function of Conserved and Novel Genes in a Cnidarian.</title>
        <authorList>
            <person name="Lapebie P."/>
            <person name="Ruggiero A."/>
            <person name="Barreau C."/>
            <person name="Chevalier S."/>
            <person name="Chang P."/>
            <person name="Dru P."/>
            <person name="Houliston E."/>
            <person name="Momose T."/>
        </authorList>
    </citation>
    <scope>NUCLEOTIDE SEQUENCE</scope>
</reference>
<name>A0A069DUQ6_9CNID</name>
<evidence type="ECO:0000313" key="3">
    <source>
        <dbReference type="EMBL" id="JAC85004.1"/>
    </source>
</evidence>
<feature type="compositionally biased region" description="Low complexity" evidence="2">
    <location>
        <begin position="279"/>
        <end position="299"/>
    </location>
</feature>